<organism evidence="7 8">
    <name type="scientific">Mycobacteroides abscessus</name>
    <dbReference type="NCBI Taxonomy" id="36809"/>
    <lineage>
        <taxon>Bacteria</taxon>
        <taxon>Bacillati</taxon>
        <taxon>Actinomycetota</taxon>
        <taxon>Actinomycetes</taxon>
        <taxon>Mycobacteriales</taxon>
        <taxon>Mycobacteriaceae</taxon>
        <taxon>Mycobacteroides</taxon>
    </lineage>
</organism>
<dbReference type="InterPro" id="IPR006176">
    <property type="entry name" value="3-OHacyl-CoA_DH_NAD-bd"/>
</dbReference>
<dbReference type="InterPro" id="IPR008927">
    <property type="entry name" value="6-PGluconate_DH-like_C_sf"/>
</dbReference>
<evidence type="ECO:0000259" key="6">
    <source>
        <dbReference type="Pfam" id="PF02737"/>
    </source>
</evidence>
<dbReference type="EC" id="1.1.1.157" evidence="7"/>
<dbReference type="GO" id="GO:0070403">
    <property type="term" value="F:NAD+ binding"/>
    <property type="evidence" value="ECO:0007669"/>
    <property type="project" value="InterPro"/>
</dbReference>
<dbReference type="SUPFAM" id="SSF51735">
    <property type="entry name" value="NAD(P)-binding Rossmann-fold domains"/>
    <property type="match status" value="1"/>
</dbReference>
<dbReference type="InterPro" id="IPR006108">
    <property type="entry name" value="3HC_DH_C"/>
</dbReference>
<dbReference type="PANTHER" id="PTHR48075">
    <property type="entry name" value="3-HYDROXYACYL-COA DEHYDROGENASE FAMILY PROTEIN"/>
    <property type="match status" value="1"/>
</dbReference>
<dbReference type="Pfam" id="PF00725">
    <property type="entry name" value="3HCDH"/>
    <property type="match status" value="1"/>
</dbReference>
<comment type="similarity">
    <text evidence="2">Belongs to the 3-hydroxyacyl-CoA dehydrogenase family.</text>
</comment>
<evidence type="ECO:0000256" key="2">
    <source>
        <dbReference type="ARBA" id="ARBA00009463"/>
    </source>
</evidence>
<proteinExistence type="inferred from homology"/>
<dbReference type="Gene3D" id="1.10.1040.10">
    <property type="entry name" value="N-(1-d-carboxylethyl)-l-norvaline Dehydrogenase, domain 2"/>
    <property type="match status" value="1"/>
</dbReference>
<dbReference type="InterPro" id="IPR022694">
    <property type="entry name" value="3-OHacyl-CoA_DH"/>
</dbReference>
<feature type="site" description="Important for catalytic activity" evidence="4">
    <location>
        <position position="145"/>
    </location>
</feature>
<dbReference type="Proteomes" id="UP000045782">
    <property type="component" value="Unassembled WGS sequence"/>
</dbReference>
<dbReference type="RefSeq" id="WP_016893339.1">
    <property type="nucleotide sequence ID" value="NZ_CSWP01000007.1"/>
</dbReference>
<dbReference type="InterPro" id="IPR013328">
    <property type="entry name" value="6PGD_dom2"/>
</dbReference>
<evidence type="ECO:0000259" key="5">
    <source>
        <dbReference type="Pfam" id="PF00725"/>
    </source>
</evidence>
<dbReference type="EMBL" id="CSWP01000007">
    <property type="protein sequence ID" value="CPV62936.1"/>
    <property type="molecule type" value="Genomic_DNA"/>
</dbReference>
<dbReference type="Pfam" id="PF02737">
    <property type="entry name" value="3HCDH_N"/>
    <property type="match status" value="1"/>
</dbReference>
<evidence type="ECO:0000313" key="7">
    <source>
        <dbReference type="EMBL" id="CPV62936.1"/>
    </source>
</evidence>
<dbReference type="PANTHER" id="PTHR48075:SF3">
    <property type="entry name" value="3-HYDROXYACYL-COA DEHYDROGENASE"/>
    <property type="match status" value="1"/>
</dbReference>
<comment type="pathway">
    <text evidence="1">Lipid metabolism; butanoate metabolism.</text>
</comment>
<feature type="domain" description="3-hydroxyacyl-CoA dehydrogenase NAD binding" evidence="6">
    <location>
        <begin position="14"/>
        <end position="172"/>
    </location>
</feature>
<evidence type="ECO:0000256" key="4">
    <source>
        <dbReference type="PIRSR" id="PIRSR000105-1"/>
    </source>
</evidence>
<evidence type="ECO:0000256" key="3">
    <source>
        <dbReference type="ARBA" id="ARBA00023002"/>
    </source>
</evidence>
<dbReference type="Gene3D" id="3.40.50.720">
    <property type="entry name" value="NAD(P)-binding Rossmann-like Domain"/>
    <property type="match status" value="1"/>
</dbReference>
<dbReference type="SUPFAM" id="SSF48179">
    <property type="entry name" value="6-phosphogluconate dehydrogenase C-terminal domain-like"/>
    <property type="match status" value="1"/>
</dbReference>
<dbReference type="GO" id="GO:0006631">
    <property type="term" value="P:fatty acid metabolic process"/>
    <property type="evidence" value="ECO:0007669"/>
    <property type="project" value="InterPro"/>
</dbReference>
<dbReference type="AlphaFoldDB" id="A0A0U0ZSL6"/>
<accession>A0A0U0ZSL6</accession>
<gene>
    <name evidence="7" type="primary">fadB2_2</name>
    <name evidence="7" type="ORF">ERS075579_03517</name>
</gene>
<name>A0A0U0ZSL6_9MYCO</name>
<sequence length="294" mass="32130">MTYSPPTDIDNRPVAVLGAGTLGRRIALTFATRGGVVHLYDVSEESLQSAKAFLDQRIPELVKTRSALGAQPATIEYFTDLPSAVKDAWYVVESVPEVQTLKIDLLGQLDEIAAPDAIIGTNSSSFMSSELIGKVKHPERFLNTHYGQPPEAPQAELVTDGHTDERIFDVLGAELPKHGFVTAVARKESVGFIINRVWAAVKREALAVVAEGVSTPAEFDRIWVASGMSPIGVFRAIDRVGLDVALDIEDNYIKHFPCIPTTSRDLLQQYVDEGKLGVKSGEGFYHDYPEPSHD</sequence>
<reference evidence="7 8" key="1">
    <citation type="submission" date="2015-03" db="EMBL/GenBank/DDBJ databases">
        <authorList>
            <person name="Murphy D."/>
        </authorList>
    </citation>
    <scope>NUCLEOTIDE SEQUENCE [LARGE SCALE GENOMIC DNA]</scope>
    <source>
        <strain evidence="7 8">PAP088</strain>
    </source>
</reference>
<evidence type="ECO:0000256" key="1">
    <source>
        <dbReference type="ARBA" id="ARBA00005086"/>
    </source>
</evidence>
<keyword evidence="3 7" id="KW-0560">Oxidoreductase</keyword>
<dbReference type="InterPro" id="IPR036291">
    <property type="entry name" value="NAD(P)-bd_dom_sf"/>
</dbReference>
<protein>
    <submittedName>
        <fullName evidence="7">Putative dehydrogenase (3-hydroxybutyryl-CoA dehydrogenase FadB?)</fullName>
        <ecNumber evidence="7">1.1.1.157</ecNumber>
    </submittedName>
</protein>
<dbReference type="PIRSF" id="PIRSF000105">
    <property type="entry name" value="HCDH"/>
    <property type="match status" value="1"/>
</dbReference>
<dbReference type="GO" id="GO:0008691">
    <property type="term" value="F:3-hydroxybutyryl-CoA dehydrogenase activity"/>
    <property type="evidence" value="ECO:0007669"/>
    <property type="project" value="UniProtKB-EC"/>
</dbReference>
<evidence type="ECO:0000313" key="8">
    <source>
        <dbReference type="Proteomes" id="UP000045782"/>
    </source>
</evidence>
<feature type="domain" description="3-hydroxyacyl-CoA dehydrogenase C-terminal" evidence="5">
    <location>
        <begin position="191"/>
        <end position="286"/>
    </location>
</feature>